<name>A0A2G8K344_STIJA</name>
<keyword evidence="1" id="KW-1133">Transmembrane helix</keyword>
<dbReference type="Proteomes" id="UP000230750">
    <property type="component" value="Unassembled WGS sequence"/>
</dbReference>
<keyword evidence="3" id="KW-1185">Reference proteome</keyword>
<accession>A0A2G8K344</accession>
<proteinExistence type="predicted"/>
<sequence>MSASCYLNIADGRLREPAVPFRSESQQTSTCAGERNNSMRPIPAMMWLVMKVTCIFYPTHLTGKRRCFRCQVERCKQLYLISGRSVEANDYFPECYDPSGQGYDSMDESPSLREHLQSHTCLLCDSYWWNHNGDICKYADENTGVGRWNHRGSWLISITVLFVITCMNIYEFVRFVQFNKGKSNSFVFALSYFILLIELSFYPVVSMYSKFRSSSQCNVSRATWSTTLNTRFIVKRLQFIDFERKGIPGKMLLFLCFAWPLELLAHRILIYSEIGCKSRYVSGTKSLGNRRA</sequence>
<reference evidence="2 3" key="1">
    <citation type="journal article" date="2017" name="PLoS Biol.">
        <title>The sea cucumber genome provides insights into morphological evolution and visceral regeneration.</title>
        <authorList>
            <person name="Zhang X."/>
            <person name="Sun L."/>
            <person name="Yuan J."/>
            <person name="Sun Y."/>
            <person name="Gao Y."/>
            <person name="Zhang L."/>
            <person name="Li S."/>
            <person name="Dai H."/>
            <person name="Hamel J.F."/>
            <person name="Liu C."/>
            <person name="Yu Y."/>
            <person name="Liu S."/>
            <person name="Lin W."/>
            <person name="Guo K."/>
            <person name="Jin S."/>
            <person name="Xu P."/>
            <person name="Storey K.B."/>
            <person name="Huan P."/>
            <person name="Zhang T."/>
            <person name="Zhou Y."/>
            <person name="Zhang J."/>
            <person name="Lin C."/>
            <person name="Li X."/>
            <person name="Xing L."/>
            <person name="Huo D."/>
            <person name="Sun M."/>
            <person name="Wang L."/>
            <person name="Mercier A."/>
            <person name="Li F."/>
            <person name="Yang H."/>
            <person name="Xiang J."/>
        </authorList>
    </citation>
    <scope>NUCLEOTIDE SEQUENCE [LARGE SCALE GENOMIC DNA]</scope>
    <source>
        <strain evidence="2">Shaxun</strain>
        <tissue evidence="2">Muscle</tissue>
    </source>
</reference>
<evidence type="ECO:0000313" key="3">
    <source>
        <dbReference type="Proteomes" id="UP000230750"/>
    </source>
</evidence>
<gene>
    <name evidence="2" type="ORF">BSL78_20724</name>
</gene>
<keyword evidence="1" id="KW-0472">Membrane</keyword>
<evidence type="ECO:0000313" key="2">
    <source>
        <dbReference type="EMBL" id="PIK42428.1"/>
    </source>
</evidence>
<keyword evidence="1" id="KW-0812">Transmembrane</keyword>
<comment type="caution">
    <text evidence="2">The sequence shown here is derived from an EMBL/GenBank/DDBJ whole genome shotgun (WGS) entry which is preliminary data.</text>
</comment>
<dbReference type="AlphaFoldDB" id="A0A2G8K344"/>
<organism evidence="2 3">
    <name type="scientific">Stichopus japonicus</name>
    <name type="common">Sea cucumber</name>
    <dbReference type="NCBI Taxonomy" id="307972"/>
    <lineage>
        <taxon>Eukaryota</taxon>
        <taxon>Metazoa</taxon>
        <taxon>Echinodermata</taxon>
        <taxon>Eleutherozoa</taxon>
        <taxon>Echinozoa</taxon>
        <taxon>Holothuroidea</taxon>
        <taxon>Aspidochirotacea</taxon>
        <taxon>Aspidochirotida</taxon>
        <taxon>Stichopodidae</taxon>
        <taxon>Apostichopus</taxon>
    </lineage>
</organism>
<feature type="transmembrane region" description="Helical" evidence="1">
    <location>
        <begin position="185"/>
        <end position="205"/>
    </location>
</feature>
<protein>
    <submittedName>
        <fullName evidence="2">Uncharacterized protein</fullName>
    </submittedName>
</protein>
<dbReference type="OrthoDB" id="10588246at2759"/>
<dbReference type="EMBL" id="MRZV01000936">
    <property type="protein sequence ID" value="PIK42428.1"/>
    <property type="molecule type" value="Genomic_DNA"/>
</dbReference>
<evidence type="ECO:0000256" key="1">
    <source>
        <dbReference type="SAM" id="Phobius"/>
    </source>
</evidence>
<feature type="transmembrane region" description="Helical" evidence="1">
    <location>
        <begin position="154"/>
        <end position="173"/>
    </location>
</feature>